<dbReference type="Pfam" id="PF06758">
    <property type="entry name" value="Olduvai"/>
    <property type="match status" value="1"/>
</dbReference>
<dbReference type="PROSITE" id="PS51316">
    <property type="entry name" value="ODV"/>
    <property type="match status" value="1"/>
</dbReference>
<feature type="coiled-coil region" evidence="7">
    <location>
        <begin position="483"/>
        <end position="552"/>
    </location>
</feature>
<dbReference type="GO" id="GO:0007098">
    <property type="term" value="P:centrosome cycle"/>
    <property type="evidence" value="ECO:0007669"/>
    <property type="project" value="TreeGrafter"/>
</dbReference>
<keyword evidence="4" id="KW-0597">Phosphoprotein</keyword>
<feature type="compositionally biased region" description="Low complexity" evidence="8">
    <location>
        <begin position="1722"/>
        <end position="1742"/>
    </location>
</feature>
<dbReference type="Proteomes" id="UP000504628">
    <property type="component" value="Chromosome 14"/>
</dbReference>
<evidence type="ECO:0000256" key="7">
    <source>
        <dbReference type="SAM" id="Coils"/>
    </source>
</evidence>
<dbReference type="Pfam" id="PF07989">
    <property type="entry name" value="Cnn_1N"/>
    <property type="match status" value="1"/>
</dbReference>
<dbReference type="InterPro" id="IPR012943">
    <property type="entry name" value="Cnn_1N"/>
</dbReference>
<feature type="region of interest" description="Disordered" evidence="8">
    <location>
        <begin position="1443"/>
        <end position="1462"/>
    </location>
</feature>
<sequence>MKHTDSGSCCCRASGWAHHAPYWFGDVARAPQSSRQPAGRERRHLEPAGSWAAAAEEEETAAGAEPWMRDYFAEDDGDMVPRRSPAAAFLSDTKDRGPPVQSQTWRSGEKVPFGQTHYLRAFEKAPQVQTQALRDFEKHLNDLKKENFSLKLRIYFLEERMQQKYEASREDIYRRNIELKVEVESLKRELQDKKQHLDKTCADVENLSSQNEAELRRQFEERQQETQHVYELLENKIQLLQEESRLAKNEAARMAALVEAEKECNLELSEKLKGVTKDRDDVPGDRVRPDQYTEALAQRDKQIEELSQSLAAQEKLVEQLSREKQQLLHLLEEPASMEVQPMTEELLKQQKLNSDETIITQQSVSDSHVAELQEKIQQTEATNKILQEKLNEMSCELKSAQESSQKQDAAVQSLKDTLKSRESETEELYQVIEGQNDTMAKLREMLHQSQLGQLHSSEGTSPAQQQVALLDLQSALFLSQLEIQKLQRALRQRERQLADAKRCVQFVEAAAQDTEQQKEASWRHNQELRKALQQLQGELQSKSQQLRTLEAEKYNEVRTQEQHIQHLNHSLSHKEQLLQEFQELLQYRDNSDKTLEANEMLLEKLRQRIQDRDVALERAIDEKFSTLEEKEKELRQLHLAVRERDHDLERLRGILSSNEATMQSMESLLRAKGLEVEQLSATCQNLQWLKEEMESKFSHWQKEQESIIQQLQTSLHDRNKEVEDVSATLLCKLGPGQSEIAEELCQRLQRKERMLQDLLSDRNKQAVEHEMEIQGLLQSMSTREQRSQAAAEKMVQALMEKNSELQALRQYLGGKDSMASQALLSSQPAEVTAISPHLGEQTDQGSKNIPCRDDSASLTTKGDTGIPRSSLGDLDTVAELEKELSNAKEELELMAKKERESRMELSALQSMMAVQEEELQVQAADMESLTRNIQIKEDLIKDLQMQLVDPEDIPAMDRLTQEVLLLREKVALVESQGQEASGNRRQQLLLMLEGLVDERGRLNEALQAERQLYSSLVKFHAHPDSSERDRTLQVELERSQALRGRLEEVLGRSLERLSRLETLAANGGAAAGDDTEDASTEFTDSIEEEAALHSHQQLIRVALEKSLAAVETQKVSLPSPSPTGGENDRGLQEEMLHLRAEIHRHLEEKRKAEGELKELKAQIEEAGFSSVAHIRNTMLSLCLENAELKEQMGEAMSDGWEIEEDKEKGEAMVETEVAKGGLNEKSLQAEFRKLQGKLKNAHNIINLLKEQLVLSSKEGTSKLNPELLVHLARESDTKSTELVGPPGKPQGQEEEDVTVRPRPRPQSLDLGAALAVDAHQLGNQPQARGPGPQSEFSLPGPTKQLRSQLAQCKQRYQDLQEKLLISEATVFAQANQLEKYRVMFSESSVKQVSKKVQVDLQDLGYETCGRSENEAEREESTSPECEEHDSPRETVLTEGLCSQQEHLGSTPAGPPGRKPLESQLGKQEDFQAYGKSEDVSVLRKDISDLKAQLQTANKVIQNLKSRVRSLSVTSDYSSSLERPRKLKAIGTLEGSSPHSVTDEDEGWLSDGTGAFYPPGLQAKKDLESLIQRVSQLEAQLPKTGLEGKLAEELRSASWPGKYDSLIQDQARELSYLRQKIREGRGICYLLAQHVKDTVKAFEDLLRSNDIDYYLGQSFREQLAQGSQLTERLSSKLSTKDHKSEKDQAGLEPLALRLSRELQEKEKVIEVLQAKLDARSLTPSSSRALSDSHRSPSSSSFLSDELEACSDMDIASEYTHYEEKKASSGHPDSIHHSSHSAVLSSNPSSTTTPPGAKAEPSSNPVSLPAPQNRPQEASQVHPGVSTGHPASPATLRSNHSEASSSHHLNAAQPPSPPRGTLELGGILEPRYLGSSGQWDVMRPQRGSVSGDLSSGSSMCQLNSKPTGADLLEEHLGEIRNLRQRLEESICINDRLREQLEHRLSSTARGSGSGTTSTFCSQGLETTPQLYNENRVLREENRSLQAQLSRISREHSQETECLREALLTSRSRLQELEVQLEHQKVDRQQLLEDLKEKQQEIAHFQEERLSLQEKDCRLQRKLALLQQQCEEKQQLFQTLQSELQIYEALYGNAKKGLKAYTWDACHQGPLSSDLSHLVAEIRALRGQLEQSIEVNNSLRLQLEQQLDRGAGRASLSAPSASQNSAANSDPGSKQLLFQDAAASPPVRDVGMDPAPVFPSSPSAAPAPDTAGSSGTNELGLDASPVTRSPATLEGDAADGSFASKHGRHVIGHIDDYSALRQQIGEGELLVRRMASVVRSACHCPGLDARGTEVLSSEGVRELRSSASALHHVLEESASLLTMFWRAALPSPHGPALPGKAGESVKRELLELRAKLSKQESLLQSTAEHLRTATRQKESLEQFIFSQLTRTHDVLKKARTNLEEPCRKRSHQRSLKQQQGWACPPFAQLPIC</sequence>
<feature type="domain" description="Olduvai" evidence="9">
    <location>
        <begin position="1679"/>
        <end position="1770"/>
    </location>
</feature>
<feature type="region of interest" description="Disordered" evidence="8">
    <location>
        <begin position="1322"/>
        <end position="1344"/>
    </location>
</feature>
<dbReference type="GO" id="GO:1903358">
    <property type="term" value="P:regulation of Golgi organization"/>
    <property type="evidence" value="ECO:0007669"/>
    <property type="project" value="TreeGrafter"/>
</dbReference>
<keyword evidence="7" id="KW-0175">Coiled coil</keyword>
<gene>
    <name evidence="11" type="primary">LOC114489047</name>
</gene>
<feature type="compositionally biased region" description="Basic and acidic residues" evidence="8">
    <location>
        <begin position="1409"/>
        <end position="1420"/>
    </location>
</feature>
<evidence type="ECO:0000256" key="6">
    <source>
        <dbReference type="ARBA" id="ARBA00023212"/>
    </source>
</evidence>
<dbReference type="InterPro" id="IPR010630">
    <property type="entry name" value="Olduvai_dom"/>
</dbReference>
<dbReference type="GO" id="GO:0060090">
    <property type="term" value="F:molecular adaptor activity"/>
    <property type="evidence" value="ECO:0007669"/>
    <property type="project" value="TreeGrafter"/>
</dbReference>
<feature type="coiled-coil region" evidence="7">
    <location>
        <begin position="1479"/>
        <end position="1506"/>
    </location>
</feature>
<evidence type="ECO:0000256" key="3">
    <source>
        <dbReference type="ARBA" id="ARBA00022490"/>
    </source>
</evidence>
<dbReference type="InterPro" id="IPR052593">
    <property type="entry name" value="MT-associated_AKAP9-binding"/>
</dbReference>
<feature type="region of interest" description="Disordered" evidence="8">
    <location>
        <begin position="2182"/>
        <end position="2241"/>
    </location>
</feature>
<keyword evidence="6" id="KW-0206">Cytoskeleton</keyword>
<feature type="compositionally biased region" description="Low complexity" evidence="8">
    <location>
        <begin position="1885"/>
        <end position="1896"/>
    </location>
</feature>
<feature type="region of interest" description="Disordered" evidence="8">
    <location>
        <begin position="1942"/>
        <end position="1962"/>
    </location>
</feature>
<feature type="region of interest" description="Disordered" evidence="8">
    <location>
        <begin position="838"/>
        <end position="871"/>
    </location>
</feature>
<feature type="coiled-coil region" evidence="7">
    <location>
        <begin position="877"/>
        <end position="976"/>
    </location>
</feature>
<evidence type="ECO:0000256" key="4">
    <source>
        <dbReference type="ARBA" id="ARBA00022553"/>
    </source>
</evidence>
<feature type="compositionally biased region" description="Low complexity" evidence="8">
    <location>
        <begin position="2151"/>
        <end position="2166"/>
    </location>
</feature>
<dbReference type="GO" id="GO:0090063">
    <property type="term" value="P:positive regulation of microtubule nucleation"/>
    <property type="evidence" value="ECO:0007669"/>
    <property type="project" value="TreeGrafter"/>
</dbReference>
<dbReference type="CTD" id="9659"/>
<feature type="coiled-coil region" evidence="7">
    <location>
        <begin position="133"/>
        <end position="250"/>
    </location>
</feature>
<evidence type="ECO:0000313" key="11">
    <source>
        <dbReference type="RefSeq" id="XP_035871619.1"/>
    </source>
</evidence>
<dbReference type="PANTHER" id="PTHR46501:SF2">
    <property type="entry name" value="MYOMEGALIN"/>
    <property type="match status" value="1"/>
</dbReference>
<dbReference type="GO" id="GO:0005794">
    <property type="term" value="C:Golgi apparatus"/>
    <property type="evidence" value="ECO:0007669"/>
    <property type="project" value="UniProtKB-SubCell"/>
</dbReference>
<feature type="region of interest" description="Disordered" evidence="8">
    <location>
        <begin position="33"/>
        <end position="64"/>
    </location>
</feature>
<feature type="compositionally biased region" description="Low complexity" evidence="8">
    <location>
        <begin position="1783"/>
        <end position="1793"/>
    </location>
</feature>
<keyword evidence="3" id="KW-0963">Cytoplasm</keyword>
<dbReference type="PANTHER" id="PTHR46501">
    <property type="entry name" value="MYOMEGALIN"/>
    <property type="match status" value="1"/>
</dbReference>
<dbReference type="Pfam" id="PF23246">
    <property type="entry name" value="CC_CDK5RAP2"/>
    <property type="match status" value="1"/>
</dbReference>
<evidence type="ECO:0000256" key="1">
    <source>
        <dbReference type="ARBA" id="ARBA00004267"/>
    </source>
</evidence>
<feature type="region of interest" description="Disordered" evidence="8">
    <location>
        <begin position="1719"/>
        <end position="1743"/>
    </location>
</feature>
<organism evidence="10 11">
    <name type="scientific">Phyllostomus discolor</name>
    <name type="common">pale spear-nosed bat</name>
    <dbReference type="NCBI Taxonomy" id="89673"/>
    <lineage>
        <taxon>Eukaryota</taxon>
        <taxon>Metazoa</taxon>
        <taxon>Chordata</taxon>
        <taxon>Craniata</taxon>
        <taxon>Vertebrata</taxon>
        <taxon>Euteleostomi</taxon>
        <taxon>Mammalia</taxon>
        <taxon>Eutheria</taxon>
        <taxon>Laurasiatheria</taxon>
        <taxon>Chiroptera</taxon>
        <taxon>Yangochiroptera</taxon>
        <taxon>Phyllostomidae</taxon>
        <taxon>Phyllostominae</taxon>
        <taxon>Phyllostomus</taxon>
    </lineage>
</organism>
<protein>
    <submittedName>
        <fullName evidence="11">Myomegalin isoform X27</fullName>
    </submittedName>
</protein>
<feature type="coiled-coil region" evidence="7">
    <location>
        <begin position="369"/>
        <end position="403"/>
    </location>
</feature>
<feature type="region of interest" description="Disordered" evidence="8">
    <location>
        <begin position="2149"/>
        <end position="2170"/>
    </location>
</feature>
<evidence type="ECO:0000313" key="10">
    <source>
        <dbReference type="Proteomes" id="UP000504628"/>
    </source>
</evidence>
<feature type="coiled-coil region" evidence="7">
    <location>
        <begin position="1907"/>
        <end position="1937"/>
    </location>
</feature>
<dbReference type="InterPro" id="IPR056273">
    <property type="entry name" value="CDK5RAP2_MYOME_CC"/>
</dbReference>
<feature type="region of interest" description="Disordered" evidence="8">
    <location>
        <begin position="1274"/>
        <end position="1305"/>
    </location>
</feature>
<name>A0A7E6CZR7_9CHIR</name>
<feature type="compositionally biased region" description="Low complexity" evidence="8">
    <location>
        <begin position="1943"/>
        <end position="1961"/>
    </location>
</feature>
<feature type="region of interest" description="Disordered" evidence="8">
    <location>
        <begin position="1875"/>
        <end position="1898"/>
    </location>
</feature>
<comment type="subcellular location">
    <subcellularLocation>
        <location evidence="1">Cytoplasm</location>
        <location evidence="1">Cytoskeleton</location>
        <location evidence="1">Microtubule organizing center</location>
    </subcellularLocation>
    <subcellularLocation>
        <location evidence="2">Golgi apparatus</location>
    </subcellularLocation>
</comment>
<feature type="region of interest" description="Disordered" evidence="8">
    <location>
        <begin position="1761"/>
        <end position="1863"/>
    </location>
</feature>
<keyword evidence="10" id="KW-1185">Reference proteome</keyword>
<feature type="coiled-coil region" evidence="7">
    <location>
        <begin position="1972"/>
        <end position="2087"/>
    </location>
</feature>
<feature type="coiled-coil region" evidence="7">
    <location>
        <begin position="1135"/>
        <end position="1169"/>
    </location>
</feature>
<reference evidence="11" key="1">
    <citation type="submission" date="2025-08" db="UniProtKB">
        <authorList>
            <consortium name="RefSeq"/>
        </authorList>
    </citation>
    <scope>IDENTIFICATION</scope>
    <source>
        <tissue evidence="11">Muscle</tissue>
    </source>
</reference>
<dbReference type="GO" id="GO:0005813">
    <property type="term" value="C:centrosome"/>
    <property type="evidence" value="ECO:0007669"/>
    <property type="project" value="TreeGrafter"/>
</dbReference>
<feature type="compositionally biased region" description="Polar residues" evidence="8">
    <location>
        <begin position="1833"/>
        <end position="1846"/>
    </location>
</feature>
<dbReference type="GeneID" id="114489047"/>
<dbReference type="RefSeq" id="XP_035871619.1">
    <property type="nucleotide sequence ID" value="XM_036015726.1"/>
</dbReference>
<feature type="coiled-coil region" evidence="7">
    <location>
        <begin position="296"/>
        <end position="333"/>
    </location>
</feature>
<evidence type="ECO:0000259" key="9">
    <source>
        <dbReference type="PROSITE" id="PS51316"/>
    </source>
</evidence>
<proteinExistence type="predicted"/>
<evidence type="ECO:0000256" key="5">
    <source>
        <dbReference type="ARBA" id="ARBA00023034"/>
    </source>
</evidence>
<accession>A0A7E6CZR7</accession>
<feature type="region of interest" description="Disordered" evidence="8">
    <location>
        <begin position="1407"/>
        <end position="1432"/>
    </location>
</feature>
<evidence type="ECO:0000256" key="8">
    <source>
        <dbReference type="SAM" id="MobiDB-lite"/>
    </source>
</evidence>
<dbReference type="SMART" id="SM01148">
    <property type="entry name" value="DUF1220"/>
    <property type="match status" value="1"/>
</dbReference>
<feature type="compositionally biased region" description="Low complexity" evidence="8">
    <location>
        <begin position="2191"/>
        <end position="2211"/>
    </location>
</feature>
<evidence type="ECO:0000256" key="2">
    <source>
        <dbReference type="ARBA" id="ARBA00004555"/>
    </source>
</evidence>
<keyword evidence="5" id="KW-0333">Golgi apparatus</keyword>